<proteinExistence type="inferred from homology"/>
<organism evidence="5 6">
    <name type="scientific">Mycolicibacterium fallax</name>
    <name type="common">Mycobacterium fallax</name>
    <dbReference type="NCBI Taxonomy" id="1793"/>
    <lineage>
        <taxon>Bacteria</taxon>
        <taxon>Bacillati</taxon>
        <taxon>Actinomycetota</taxon>
        <taxon>Actinomycetes</taxon>
        <taxon>Mycobacteriales</taxon>
        <taxon>Mycobacteriaceae</taxon>
        <taxon>Mycolicibacterium</taxon>
    </lineage>
</organism>
<keyword evidence="6" id="KW-1185">Reference proteome</keyword>
<keyword evidence="3" id="KW-1133">Transmembrane helix</keyword>
<sequence length="499" mass="49556">MASPPEVHAALLTSGPGPGSLLAAAAQWSLLSGEYGAVAAELSAVLAEVAATAWQGPSGAEYLAAHGPYLAWLEQAAIDSAATAAQHEITAAAYSTALATMPTVAELAANKLSHGLLLATNFLGINTIPIAVNEADYLRMWIQAAVTMTAYQSVAEAAVAAAPSAPAAPRILTADAPAAQRQDLTGRLEQVFGDISDFIADPYSHFLEFFTQQGLSPETAIVLAGIALLAYDVLWWPYYASYSLLLLPFFAPALSALSALSALGLLLNTPGGPLPADAASTDAGTGRAADTEPAAAAVPAPTAGGASAGTGAPSAPATSAAGAGAPSSAPPGPFYAVGGLTPPRIGAGPRTGTRAVEEAAAELADTAAASAALRTRTRARRTARGRSPARGDRREKLDVTADADMTATTAMTGGTVPVDAAPATTAAATVGAAAAGRMGAGGVRPVEAAPLPAGLTTLPDGGHTESLPLLPSSWAEATDPEPGGTIRGAGPTLSTEPPK</sequence>
<dbReference type="EMBL" id="LQOJ01000044">
    <property type="protein sequence ID" value="ORV01635.1"/>
    <property type="molecule type" value="Genomic_DNA"/>
</dbReference>
<evidence type="ECO:0000256" key="1">
    <source>
        <dbReference type="ARBA" id="ARBA00010652"/>
    </source>
</evidence>
<evidence type="ECO:0000256" key="3">
    <source>
        <dbReference type="SAM" id="Phobius"/>
    </source>
</evidence>
<evidence type="ECO:0000313" key="5">
    <source>
        <dbReference type="EMBL" id="ORV01635.1"/>
    </source>
</evidence>
<comment type="caution">
    <text evidence="5">The sequence shown here is derived from an EMBL/GenBank/DDBJ whole genome shotgun (WGS) entry which is preliminary data.</text>
</comment>
<keyword evidence="3" id="KW-0812">Transmembrane</keyword>
<protein>
    <recommendedName>
        <fullName evidence="4">PPE domain-containing protein</fullName>
    </recommendedName>
</protein>
<dbReference type="InterPro" id="IPR000030">
    <property type="entry name" value="PPE_dom"/>
</dbReference>
<dbReference type="PANTHER" id="PTHR46766:SF1">
    <property type="entry name" value="GLUTAMINE-RICH PROTEIN 2"/>
    <property type="match status" value="1"/>
</dbReference>
<feature type="region of interest" description="Disordered" evidence="2">
    <location>
        <begin position="373"/>
        <end position="395"/>
    </location>
</feature>
<dbReference type="InterPro" id="IPR038332">
    <property type="entry name" value="PPE_sf"/>
</dbReference>
<feature type="compositionally biased region" description="Basic residues" evidence="2">
    <location>
        <begin position="375"/>
        <end position="384"/>
    </location>
</feature>
<feature type="region of interest" description="Disordered" evidence="2">
    <location>
        <begin position="277"/>
        <end position="328"/>
    </location>
</feature>
<evidence type="ECO:0000259" key="4">
    <source>
        <dbReference type="Pfam" id="PF00823"/>
    </source>
</evidence>
<dbReference type="PANTHER" id="PTHR46766">
    <property type="entry name" value="GLUTAMINE-RICH PROTEIN 2"/>
    <property type="match status" value="1"/>
</dbReference>
<dbReference type="Proteomes" id="UP000193484">
    <property type="component" value="Unassembled WGS sequence"/>
</dbReference>
<reference evidence="5 6" key="1">
    <citation type="submission" date="2016-01" db="EMBL/GenBank/DDBJ databases">
        <title>The new phylogeny of the genus Mycobacterium.</title>
        <authorList>
            <person name="Tarcisio F."/>
            <person name="Conor M."/>
            <person name="Antonella G."/>
            <person name="Elisabetta G."/>
            <person name="Giulia F.S."/>
            <person name="Sara T."/>
            <person name="Anna F."/>
            <person name="Clotilde B."/>
            <person name="Roberto B."/>
            <person name="Veronica D.S."/>
            <person name="Fabio R."/>
            <person name="Monica P."/>
            <person name="Olivier J."/>
            <person name="Enrico T."/>
            <person name="Nicola S."/>
        </authorList>
    </citation>
    <scope>NUCLEOTIDE SEQUENCE [LARGE SCALE GENOMIC DNA]</scope>
    <source>
        <strain evidence="5 6">DSM 44179</strain>
    </source>
</reference>
<feature type="region of interest" description="Disordered" evidence="2">
    <location>
        <begin position="455"/>
        <end position="499"/>
    </location>
</feature>
<feature type="transmembrane region" description="Helical" evidence="3">
    <location>
        <begin position="220"/>
        <end position="239"/>
    </location>
</feature>
<dbReference type="AlphaFoldDB" id="A0A1X1R927"/>
<dbReference type="SUPFAM" id="SSF140459">
    <property type="entry name" value="PE/PPE dimer-like"/>
    <property type="match status" value="1"/>
</dbReference>
<dbReference type="Gene3D" id="1.20.1260.20">
    <property type="entry name" value="PPE superfamily"/>
    <property type="match status" value="1"/>
</dbReference>
<dbReference type="STRING" id="1793.AWC04_13745"/>
<gene>
    <name evidence="5" type="ORF">AWC04_13745</name>
</gene>
<feature type="transmembrane region" description="Helical" evidence="3">
    <location>
        <begin position="245"/>
        <end position="267"/>
    </location>
</feature>
<feature type="compositionally biased region" description="Low complexity" evidence="2">
    <location>
        <begin position="285"/>
        <end position="327"/>
    </location>
</feature>
<evidence type="ECO:0000256" key="2">
    <source>
        <dbReference type="SAM" id="MobiDB-lite"/>
    </source>
</evidence>
<feature type="domain" description="PPE" evidence="4">
    <location>
        <begin position="1"/>
        <end position="162"/>
    </location>
</feature>
<name>A0A1X1R927_MYCFA</name>
<keyword evidence="3" id="KW-0472">Membrane</keyword>
<accession>A0A1X1R927</accession>
<evidence type="ECO:0000313" key="6">
    <source>
        <dbReference type="Proteomes" id="UP000193484"/>
    </source>
</evidence>
<dbReference type="GO" id="GO:0052572">
    <property type="term" value="P:response to host immune response"/>
    <property type="evidence" value="ECO:0007669"/>
    <property type="project" value="TreeGrafter"/>
</dbReference>
<comment type="similarity">
    <text evidence="1">Belongs to the mycobacterial PPE family.</text>
</comment>
<dbReference type="Pfam" id="PF00823">
    <property type="entry name" value="PPE"/>
    <property type="match status" value="1"/>
</dbReference>